<sequence length="133" mass="16170">MKVTKIIKYGIMFIFFLWWFVLSHVTFLPSFLESGERNKDDYRVVFYTPLPVNAIGIYYYINYPRPYFAVLYKNNKYIGQSSPFYMDDDSAMMGDNYGFPNEKYDEFYIVCCNEYNISITKKEWWSKILQYFH</sequence>
<keyword evidence="1" id="KW-0472">Membrane</keyword>
<feature type="transmembrane region" description="Helical" evidence="1">
    <location>
        <begin position="44"/>
        <end position="61"/>
    </location>
</feature>
<dbReference type="Pfam" id="PF19703">
    <property type="entry name" value="DUF6201"/>
    <property type="match status" value="1"/>
</dbReference>
<evidence type="ECO:0000313" key="3">
    <source>
        <dbReference type="Proteomes" id="UP000019197"/>
    </source>
</evidence>
<reference evidence="2 3" key="1">
    <citation type="submission" date="2013-11" db="EMBL/GenBank/DDBJ databases">
        <title>Draft genome sequence and annotation of the entomopathogenic bacterium, Xenorhabdus cabanillasi strain JM26.</title>
        <authorList>
            <person name="Gualtieri M."/>
            <person name="Ogier J.C."/>
            <person name="Pages S."/>
            <person name="Givaudan A."/>
            <person name="Gaudriault S."/>
        </authorList>
    </citation>
    <scope>NUCLEOTIDE SEQUENCE [LARGE SCALE GENOMIC DNA]</scope>
    <source>
        <strain evidence="2 3">JM26</strain>
    </source>
</reference>
<dbReference type="OrthoDB" id="5592286at2"/>
<evidence type="ECO:0000256" key="1">
    <source>
        <dbReference type="SAM" id="Phobius"/>
    </source>
</evidence>
<dbReference type="EMBL" id="CBXE010000066">
    <property type="protein sequence ID" value="CDL81290.1"/>
    <property type="molecule type" value="Genomic_DNA"/>
</dbReference>
<keyword evidence="1" id="KW-1133">Transmembrane helix</keyword>
<dbReference type="AlphaFoldDB" id="W1IVN9"/>
<dbReference type="InterPro" id="IPR045681">
    <property type="entry name" value="DUF6201"/>
</dbReference>
<name>W1IVN9_9GAMM</name>
<accession>W1IVN9</accession>
<comment type="caution">
    <text evidence="2">The sequence shown here is derived from an EMBL/GenBank/DDBJ whole genome shotgun (WGS) entry which is preliminary data.</text>
</comment>
<organism evidence="2 3">
    <name type="scientific">Xenorhabdus cabanillasii JM26</name>
    <dbReference type="NCBI Taxonomy" id="1427517"/>
    <lineage>
        <taxon>Bacteria</taxon>
        <taxon>Pseudomonadati</taxon>
        <taxon>Pseudomonadota</taxon>
        <taxon>Gammaproteobacteria</taxon>
        <taxon>Enterobacterales</taxon>
        <taxon>Morganellaceae</taxon>
        <taxon>Xenorhabdus</taxon>
    </lineage>
</organism>
<dbReference type="RefSeq" id="WP_038262370.1">
    <property type="nucleotide sequence ID" value="NZ_CAWLVK010000066.1"/>
</dbReference>
<proteinExistence type="predicted"/>
<gene>
    <name evidence="2" type="ORF">XCR1_1580002</name>
</gene>
<feature type="transmembrane region" description="Helical" evidence="1">
    <location>
        <begin position="12"/>
        <end position="32"/>
    </location>
</feature>
<keyword evidence="1" id="KW-0812">Transmembrane</keyword>
<protein>
    <submittedName>
        <fullName evidence="2">Uncharacterized protein</fullName>
    </submittedName>
</protein>
<dbReference type="Proteomes" id="UP000019197">
    <property type="component" value="Unassembled WGS sequence"/>
</dbReference>
<evidence type="ECO:0000313" key="2">
    <source>
        <dbReference type="EMBL" id="CDL81290.1"/>
    </source>
</evidence>